<organism evidence="2 3">
    <name type="scientific">Bradyrhizobium sediminis</name>
    <dbReference type="NCBI Taxonomy" id="2840469"/>
    <lineage>
        <taxon>Bacteria</taxon>
        <taxon>Pseudomonadati</taxon>
        <taxon>Pseudomonadota</taxon>
        <taxon>Alphaproteobacteria</taxon>
        <taxon>Hyphomicrobiales</taxon>
        <taxon>Nitrobacteraceae</taxon>
        <taxon>Bradyrhizobium</taxon>
    </lineage>
</organism>
<name>A0A975RLH2_9BRAD</name>
<dbReference type="SUPFAM" id="SSF47413">
    <property type="entry name" value="lambda repressor-like DNA-binding domains"/>
    <property type="match status" value="1"/>
</dbReference>
<proteinExistence type="predicted"/>
<accession>A0A975RLH2</accession>
<evidence type="ECO:0000313" key="3">
    <source>
        <dbReference type="Proteomes" id="UP000680839"/>
    </source>
</evidence>
<protein>
    <submittedName>
        <fullName evidence="2">Helix-turn-helix domain-containing protein</fullName>
    </submittedName>
</protein>
<dbReference type="Proteomes" id="UP000680839">
    <property type="component" value="Chromosome"/>
</dbReference>
<dbReference type="InterPro" id="IPR001387">
    <property type="entry name" value="Cro/C1-type_HTH"/>
</dbReference>
<feature type="domain" description="HTH cro/C1-type" evidence="1">
    <location>
        <begin position="26"/>
        <end position="63"/>
    </location>
</feature>
<dbReference type="Gene3D" id="1.10.260.40">
    <property type="entry name" value="lambda repressor-like DNA-binding domains"/>
    <property type="match status" value="1"/>
</dbReference>
<sequence>MQQAAKHAAGKKVRGLRVSGVELPDVKAIRLSLRMSQHHFAAAYRIPLSTLKNWEQGRRMPDAPAAAYLLAIKRRPKEILEAVTRR</sequence>
<dbReference type="InterPro" id="IPR010982">
    <property type="entry name" value="Lambda_DNA-bd_dom_sf"/>
</dbReference>
<reference evidence="2" key="1">
    <citation type="submission" date="2021-06" db="EMBL/GenBank/DDBJ databases">
        <title>Bradyrhizobium sp. S2-20-1 Genome sequencing.</title>
        <authorList>
            <person name="Jin L."/>
        </authorList>
    </citation>
    <scope>NUCLEOTIDE SEQUENCE</scope>
    <source>
        <strain evidence="2">S2-20-1</strain>
    </source>
</reference>
<dbReference type="CDD" id="cd00093">
    <property type="entry name" value="HTH_XRE"/>
    <property type="match status" value="1"/>
</dbReference>
<dbReference type="AlphaFoldDB" id="A0A975RLH2"/>
<dbReference type="EMBL" id="CP076134">
    <property type="protein sequence ID" value="QWG12420.1"/>
    <property type="molecule type" value="Genomic_DNA"/>
</dbReference>
<evidence type="ECO:0000259" key="1">
    <source>
        <dbReference type="Pfam" id="PF01381"/>
    </source>
</evidence>
<dbReference type="GO" id="GO:0003677">
    <property type="term" value="F:DNA binding"/>
    <property type="evidence" value="ECO:0007669"/>
    <property type="project" value="InterPro"/>
</dbReference>
<dbReference type="RefSeq" id="WP_215621237.1">
    <property type="nucleotide sequence ID" value="NZ_CP076134.1"/>
</dbReference>
<gene>
    <name evidence="2" type="ORF">KMZ29_22360</name>
</gene>
<evidence type="ECO:0000313" key="2">
    <source>
        <dbReference type="EMBL" id="QWG12420.1"/>
    </source>
</evidence>
<dbReference type="Pfam" id="PF01381">
    <property type="entry name" value="HTH_3"/>
    <property type="match status" value="1"/>
</dbReference>